<dbReference type="AlphaFoldDB" id="A0A939H8V0"/>
<proteinExistence type="predicted"/>
<organism evidence="1 2">
    <name type="scientific">Proteiniclasticum aestuarii</name>
    <dbReference type="NCBI Taxonomy" id="2817862"/>
    <lineage>
        <taxon>Bacteria</taxon>
        <taxon>Bacillati</taxon>
        <taxon>Bacillota</taxon>
        <taxon>Clostridia</taxon>
        <taxon>Eubacteriales</taxon>
        <taxon>Clostridiaceae</taxon>
        <taxon>Proteiniclasticum</taxon>
    </lineage>
</organism>
<evidence type="ECO:0000313" key="2">
    <source>
        <dbReference type="Proteomes" id="UP000664218"/>
    </source>
</evidence>
<accession>A0A939H8V0</accession>
<reference evidence="1" key="1">
    <citation type="submission" date="2021-03" db="EMBL/GenBank/DDBJ databases">
        <title>Proteiniclasticum marinus sp. nov., isolated from tidal flat sediment.</title>
        <authorList>
            <person name="Namirimu T."/>
            <person name="Yang J.-A."/>
            <person name="Yang S.-H."/>
            <person name="Kim Y.-J."/>
            <person name="Kwon K.K."/>
        </authorList>
    </citation>
    <scope>NUCLEOTIDE SEQUENCE</scope>
    <source>
        <strain evidence="1">SCR006</strain>
    </source>
</reference>
<protein>
    <submittedName>
        <fullName evidence="1">Uncharacterized protein</fullName>
    </submittedName>
</protein>
<dbReference type="RefSeq" id="WP_207598135.1">
    <property type="nucleotide sequence ID" value="NZ_JAFNJU010000001.1"/>
</dbReference>
<sequence length="65" mass="7810">MPKQTFPTVVRKKLFTDVDDHNARKHEFLSNPERDFTRRRKLSLDNMIKVVFTVCRVDTDDIFQI</sequence>
<name>A0A939H8V0_9CLOT</name>
<gene>
    <name evidence="1" type="ORF">J3A84_01020</name>
</gene>
<dbReference type="EMBL" id="JAFNJU010000001">
    <property type="protein sequence ID" value="MBO1263621.1"/>
    <property type="molecule type" value="Genomic_DNA"/>
</dbReference>
<dbReference type="Proteomes" id="UP000664218">
    <property type="component" value="Unassembled WGS sequence"/>
</dbReference>
<keyword evidence="2" id="KW-1185">Reference proteome</keyword>
<evidence type="ECO:0000313" key="1">
    <source>
        <dbReference type="EMBL" id="MBO1263621.1"/>
    </source>
</evidence>
<comment type="caution">
    <text evidence="1">The sequence shown here is derived from an EMBL/GenBank/DDBJ whole genome shotgun (WGS) entry which is preliminary data.</text>
</comment>